<keyword evidence="2" id="KW-1185">Reference proteome</keyword>
<dbReference type="Proteomes" id="UP001595823">
    <property type="component" value="Unassembled WGS sequence"/>
</dbReference>
<name>A0ABV8U426_9ACTN</name>
<gene>
    <name evidence="1" type="ORF">ACFPET_22015</name>
</gene>
<organism evidence="1 2">
    <name type="scientific">Salininema proteolyticum</name>
    <dbReference type="NCBI Taxonomy" id="1607685"/>
    <lineage>
        <taxon>Bacteria</taxon>
        <taxon>Bacillati</taxon>
        <taxon>Actinomycetota</taxon>
        <taxon>Actinomycetes</taxon>
        <taxon>Glycomycetales</taxon>
        <taxon>Glycomycetaceae</taxon>
        <taxon>Salininema</taxon>
    </lineage>
</organism>
<accession>A0ABV8U426</accession>
<comment type="caution">
    <text evidence="1">The sequence shown here is derived from an EMBL/GenBank/DDBJ whole genome shotgun (WGS) entry which is preliminary data.</text>
</comment>
<proteinExistence type="predicted"/>
<dbReference type="RefSeq" id="WP_380625297.1">
    <property type="nucleotide sequence ID" value="NZ_JBHSDK010000061.1"/>
</dbReference>
<reference evidence="2" key="1">
    <citation type="journal article" date="2019" name="Int. J. Syst. Evol. Microbiol.">
        <title>The Global Catalogue of Microorganisms (GCM) 10K type strain sequencing project: providing services to taxonomists for standard genome sequencing and annotation.</title>
        <authorList>
            <consortium name="The Broad Institute Genomics Platform"/>
            <consortium name="The Broad Institute Genome Sequencing Center for Infectious Disease"/>
            <person name="Wu L."/>
            <person name="Ma J."/>
        </authorList>
    </citation>
    <scope>NUCLEOTIDE SEQUENCE [LARGE SCALE GENOMIC DNA]</scope>
    <source>
        <strain evidence="2">IBRC-M 10908</strain>
    </source>
</reference>
<sequence>MNFEELDALSTPELQSKAFAVAREKGDWRFFVDLMRHTGAAKDTEDLTSDLAEVGNAVEELVGMWRQASAGTWGDIEPLARAEFIDYLMKNAEEEPPRLVD</sequence>
<evidence type="ECO:0000313" key="1">
    <source>
        <dbReference type="EMBL" id="MFC4337874.1"/>
    </source>
</evidence>
<evidence type="ECO:0000313" key="2">
    <source>
        <dbReference type="Proteomes" id="UP001595823"/>
    </source>
</evidence>
<dbReference type="EMBL" id="JBHSDK010000061">
    <property type="protein sequence ID" value="MFC4337874.1"/>
    <property type="molecule type" value="Genomic_DNA"/>
</dbReference>
<protein>
    <submittedName>
        <fullName evidence="1">Uncharacterized protein</fullName>
    </submittedName>
</protein>